<dbReference type="Pfam" id="PF23214">
    <property type="entry name" value="SH3_CYT4"/>
    <property type="match status" value="1"/>
</dbReference>
<organism evidence="3 4">
    <name type="scientific">Phialocephala subalpina</name>
    <dbReference type="NCBI Taxonomy" id="576137"/>
    <lineage>
        <taxon>Eukaryota</taxon>
        <taxon>Fungi</taxon>
        <taxon>Dikarya</taxon>
        <taxon>Ascomycota</taxon>
        <taxon>Pezizomycotina</taxon>
        <taxon>Leotiomycetes</taxon>
        <taxon>Helotiales</taxon>
        <taxon>Mollisiaceae</taxon>
        <taxon>Phialocephala</taxon>
        <taxon>Phialocephala fortinii species complex</taxon>
    </lineage>
</organism>
<dbReference type="SUPFAM" id="SSF50249">
    <property type="entry name" value="Nucleic acid-binding proteins"/>
    <property type="match status" value="1"/>
</dbReference>
<dbReference type="InterPro" id="IPR001900">
    <property type="entry name" value="RNase_II/R"/>
</dbReference>
<gene>
    <name evidence="3" type="ORF">PAC_00841</name>
</gene>
<feature type="compositionally biased region" description="Low complexity" evidence="1">
    <location>
        <begin position="1038"/>
        <end position="1055"/>
    </location>
</feature>
<dbReference type="GO" id="GO:0000175">
    <property type="term" value="F:3'-5'-RNA exonuclease activity"/>
    <property type="evidence" value="ECO:0007669"/>
    <property type="project" value="TreeGrafter"/>
</dbReference>
<dbReference type="InterPro" id="IPR056624">
    <property type="entry name" value="WH_CYT4"/>
</dbReference>
<dbReference type="PANTHER" id="PTHR23355:SF65">
    <property type="entry name" value="EXORIBONUCLEASE CYT-4, PUTATIVE (AFU_ORTHOLOGUE AFUA_7G01550)-RELATED"/>
    <property type="match status" value="1"/>
</dbReference>
<dbReference type="Pfam" id="PF25522">
    <property type="entry name" value="OB_cyt-4"/>
    <property type="match status" value="1"/>
</dbReference>
<dbReference type="InterPro" id="IPR050180">
    <property type="entry name" value="RNR_Ribonuclease"/>
</dbReference>
<evidence type="ECO:0000256" key="1">
    <source>
        <dbReference type="SAM" id="MobiDB-lite"/>
    </source>
</evidence>
<dbReference type="GO" id="GO:0000932">
    <property type="term" value="C:P-body"/>
    <property type="evidence" value="ECO:0007669"/>
    <property type="project" value="TreeGrafter"/>
</dbReference>
<dbReference type="InterPro" id="IPR057912">
    <property type="entry name" value="OB_CYT4_C"/>
</dbReference>
<evidence type="ECO:0000313" key="4">
    <source>
        <dbReference type="Proteomes" id="UP000184330"/>
    </source>
</evidence>
<feature type="domain" description="RNB" evidence="2">
    <location>
        <begin position="529"/>
        <end position="888"/>
    </location>
</feature>
<dbReference type="SMART" id="SM00955">
    <property type="entry name" value="RNB"/>
    <property type="match status" value="1"/>
</dbReference>
<dbReference type="InterPro" id="IPR056625">
    <property type="entry name" value="SH3_CYT4"/>
</dbReference>
<evidence type="ECO:0000313" key="3">
    <source>
        <dbReference type="EMBL" id="CZR50966.1"/>
    </source>
</evidence>
<proteinExistence type="predicted"/>
<sequence>MLRSSTFRLREKASRDYVCWQCLSKIQQRTPYTGIRRASNAARPSRSGDATLKPGQRQFNAKQASHAIIEPATNIPKDPQDPARYLSTKPDNFKSNIRERLRQWELDNAISLNPMQEIYGKPEPGQVLNTGINSTSDFYVENLEKEEDDAGDGDGNATYDYDLVDVGLRRNFLLPGDMVEIVSAGSRRRELAIFIQEFDAQGQFYTMSGRWLHKAAEIVKFHVPNFVEAEAVEELPSSKKHWKATHSENDRVLGEADKAYQIAAVQMDNAHSLVAHPTKFTYATLQQIANKLLSDILPKMENGNFSQPALYALHRTMLQDDIGFRPTPKQVMRGESEYEINSLREVESLKQIAEKVRINRTAGISSEASSNSKKKNTAIQGFNKFIHKARQLIDDSRRLRDFTPYGTLGPSKTPPPRGRNIRIGEVISTFSDVDREWLYFLESWACLKSFGGHSAFNGIGSSILRSIGRYDNLPLDRTTAFTCLMELGVIPPWETQSSFELRLPYTSQRFDNRLNSTLGATSDRMGHLRKDWKELEVYCIDDDSAHEIDDGISIESTDNPDELWVHVHIADPAAHLEPHSPAAQYAELLTMSIYLPDRMVPMLHPEWTQNRLSLSPRSRCLTYSTKVNTTGDILDINITPGVVNNVIYVTPDTLYEAMYDSPRPEIGHRKVGEHTFEPSNNRPRRTLQRHELSKKHLHDLKLMHKLSNARVKVHQSKGSLQTWAPNVEASTSFGGAPWVKPTSWGARYHGDPTIRISIPPVNERGVDLADKGAKSVVAAMMLLTSEAAARWCHARGIPAIFRISPFNPAKEDPLQFYHEHVHPSRDENGHPNLEVAMQYLRLIGKTQPSTVPGPHLGIGSDMVMQITSPLRRFGDLLNQWQIEGALREEARLGTSLVGNTRDDFLPYSRARIETMLPRIAEREKFIKQGTTRANREWTLRYLVRAWKYGEDKVPSPLIFYARSINPVTKKVGGVLPSYLVGGQMAIPDDVKPEDIEIGDVFEVDIAHIDVYERLLSLKLVKRVPVSEMESLPSFESDTAPTPAITTPAPEATATV</sequence>
<keyword evidence="4" id="KW-1185">Reference proteome</keyword>
<dbReference type="InterPro" id="IPR012340">
    <property type="entry name" value="NA-bd_OB-fold"/>
</dbReference>
<protein>
    <recommendedName>
        <fullName evidence="2">RNB domain-containing protein</fullName>
    </recommendedName>
</protein>
<evidence type="ECO:0000259" key="2">
    <source>
        <dbReference type="SMART" id="SM00955"/>
    </source>
</evidence>
<dbReference type="Pfam" id="PF00773">
    <property type="entry name" value="RNB"/>
    <property type="match status" value="1"/>
</dbReference>
<dbReference type="GO" id="GO:0006402">
    <property type="term" value="P:mRNA catabolic process"/>
    <property type="evidence" value="ECO:0007669"/>
    <property type="project" value="TreeGrafter"/>
</dbReference>
<dbReference type="PANTHER" id="PTHR23355">
    <property type="entry name" value="RIBONUCLEASE"/>
    <property type="match status" value="1"/>
</dbReference>
<name>A0A1L7WDU8_9HELO</name>
<dbReference type="STRING" id="576137.A0A1L7WDU8"/>
<dbReference type="GO" id="GO:0003723">
    <property type="term" value="F:RNA binding"/>
    <property type="evidence" value="ECO:0007669"/>
    <property type="project" value="InterPro"/>
</dbReference>
<feature type="region of interest" description="Disordered" evidence="1">
    <location>
        <begin position="1031"/>
        <end position="1055"/>
    </location>
</feature>
<reference evidence="3 4" key="1">
    <citation type="submission" date="2016-03" db="EMBL/GenBank/DDBJ databases">
        <authorList>
            <person name="Ploux O."/>
        </authorList>
    </citation>
    <scope>NUCLEOTIDE SEQUENCE [LARGE SCALE GENOMIC DNA]</scope>
    <source>
        <strain evidence="3 4">UAMH 11012</strain>
    </source>
</reference>
<dbReference type="Proteomes" id="UP000184330">
    <property type="component" value="Unassembled WGS sequence"/>
</dbReference>
<accession>A0A1L7WDU8</accession>
<dbReference type="EMBL" id="FJOG01000001">
    <property type="protein sequence ID" value="CZR50966.1"/>
    <property type="molecule type" value="Genomic_DNA"/>
</dbReference>
<dbReference type="Pfam" id="PF23216">
    <property type="entry name" value="WHD_CYT4"/>
    <property type="match status" value="1"/>
</dbReference>
<dbReference type="AlphaFoldDB" id="A0A1L7WDU8"/>
<dbReference type="OrthoDB" id="2285229at2759"/>